<dbReference type="InterPro" id="IPR004506">
    <property type="entry name" value="MnmA-like"/>
</dbReference>
<dbReference type="InterPro" id="IPR014729">
    <property type="entry name" value="Rossmann-like_a/b/a_fold"/>
</dbReference>
<evidence type="ECO:0000256" key="1">
    <source>
        <dbReference type="ARBA" id="ARBA00022490"/>
    </source>
</evidence>
<keyword evidence="8" id="KW-1015">Disulfide bond</keyword>
<dbReference type="GO" id="GO:0016740">
    <property type="term" value="F:transferase activity"/>
    <property type="evidence" value="ECO:0007669"/>
    <property type="project" value="UniProtKB-KW"/>
</dbReference>
<dbReference type="SUPFAM" id="SSF52402">
    <property type="entry name" value="Adenine nucleotide alpha hydrolases-like"/>
    <property type="match status" value="1"/>
</dbReference>
<dbReference type="EMBL" id="UINC01102351">
    <property type="protein sequence ID" value="SVC63906.1"/>
    <property type="molecule type" value="Genomic_DNA"/>
</dbReference>
<dbReference type="GO" id="GO:0002143">
    <property type="term" value="P:tRNA wobble position uridine thiolation"/>
    <property type="evidence" value="ECO:0007669"/>
    <property type="project" value="TreeGrafter"/>
</dbReference>
<dbReference type="AlphaFoldDB" id="A0A382NS34"/>
<evidence type="ECO:0000256" key="2">
    <source>
        <dbReference type="ARBA" id="ARBA00022555"/>
    </source>
</evidence>
<feature type="non-terminal residue" evidence="9">
    <location>
        <position position="219"/>
    </location>
</feature>
<dbReference type="GO" id="GO:0005524">
    <property type="term" value="F:ATP binding"/>
    <property type="evidence" value="ECO:0007669"/>
    <property type="project" value="UniProtKB-KW"/>
</dbReference>
<keyword evidence="6" id="KW-0067">ATP-binding</keyword>
<evidence type="ECO:0000256" key="6">
    <source>
        <dbReference type="ARBA" id="ARBA00022840"/>
    </source>
</evidence>
<evidence type="ECO:0000256" key="3">
    <source>
        <dbReference type="ARBA" id="ARBA00022679"/>
    </source>
</evidence>
<keyword evidence="2" id="KW-0820">tRNA-binding</keyword>
<sequence length="219" mass="24780">MSGGVDSAVAASILVEKGYDVEGLFMKNWEEDSEYCNAEEDYKDALQVCDTLGIPLRSVNFAKEYWERVFQNFLDEYRSGRTPNPDILCNTEIKFKEFLHYAQDLGADKIATGHYVRSKEVAGKVQLLKGLDPEKDQSYFLYGLNQEQICSALFPIGDLEKPNVRDRAEKLGFDIFDKKDSTGICFIGERDFKEFLQQYIPAQPGIIVTSSGTKVGDHD</sequence>
<organism evidence="9">
    <name type="scientific">marine metagenome</name>
    <dbReference type="NCBI Taxonomy" id="408172"/>
    <lineage>
        <taxon>unclassified sequences</taxon>
        <taxon>metagenomes</taxon>
        <taxon>ecological metagenomes</taxon>
    </lineage>
</organism>
<evidence type="ECO:0000256" key="4">
    <source>
        <dbReference type="ARBA" id="ARBA00022694"/>
    </source>
</evidence>
<gene>
    <name evidence="9" type="ORF">METZ01_LOCUS316760</name>
</gene>
<dbReference type="PANTHER" id="PTHR11933:SF5">
    <property type="entry name" value="MITOCHONDRIAL TRNA-SPECIFIC 2-THIOURIDYLASE 1"/>
    <property type="match status" value="1"/>
</dbReference>
<reference evidence="9" key="1">
    <citation type="submission" date="2018-05" db="EMBL/GenBank/DDBJ databases">
        <authorList>
            <person name="Lanie J.A."/>
            <person name="Ng W.-L."/>
            <person name="Kazmierczak K.M."/>
            <person name="Andrzejewski T.M."/>
            <person name="Davidsen T.M."/>
            <person name="Wayne K.J."/>
            <person name="Tettelin H."/>
            <person name="Glass J.I."/>
            <person name="Rusch D."/>
            <person name="Podicherti R."/>
            <person name="Tsui H.-C.T."/>
            <person name="Winkler M.E."/>
        </authorList>
    </citation>
    <scope>NUCLEOTIDE SEQUENCE</scope>
</reference>
<dbReference type="PANTHER" id="PTHR11933">
    <property type="entry name" value="TRNA 5-METHYLAMINOMETHYL-2-THIOURIDYLATE -METHYLTRANSFERASE"/>
    <property type="match status" value="1"/>
</dbReference>
<keyword evidence="1" id="KW-0963">Cytoplasm</keyword>
<keyword evidence="5" id="KW-0547">Nucleotide-binding</keyword>
<protein>
    <submittedName>
        <fullName evidence="9">Uncharacterized protein</fullName>
    </submittedName>
</protein>
<dbReference type="NCBIfam" id="NF001138">
    <property type="entry name" value="PRK00143.1"/>
    <property type="match status" value="1"/>
</dbReference>
<evidence type="ECO:0000256" key="8">
    <source>
        <dbReference type="ARBA" id="ARBA00023157"/>
    </source>
</evidence>
<proteinExistence type="predicted"/>
<keyword evidence="3" id="KW-0808">Transferase</keyword>
<keyword evidence="4" id="KW-0819">tRNA processing</keyword>
<dbReference type="FunFam" id="3.40.50.620:FF:000004">
    <property type="entry name" value="tRNA-specific 2-thiouridylase MnmA"/>
    <property type="match status" value="1"/>
</dbReference>
<dbReference type="Gene3D" id="3.40.50.620">
    <property type="entry name" value="HUPs"/>
    <property type="match status" value="1"/>
</dbReference>
<evidence type="ECO:0000313" key="9">
    <source>
        <dbReference type="EMBL" id="SVC63906.1"/>
    </source>
</evidence>
<dbReference type="NCBIfam" id="TIGR00420">
    <property type="entry name" value="trmU"/>
    <property type="match status" value="1"/>
</dbReference>
<dbReference type="Pfam" id="PF03054">
    <property type="entry name" value="tRNA_Me_trans"/>
    <property type="match status" value="1"/>
</dbReference>
<evidence type="ECO:0000256" key="5">
    <source>
        <dbReference type="ARBA" id="ARBA00022741"/>
    </source>
</evidence>
<accession>A0A382NS34</accession>
<evidence type="ECO:0000256" key="7">
    <source>
        <dbReference type="ARBA" id="ARBA00022884"/>
    </source>
</evidence>
<dbReference type="CDD" id="cd01998">
    <property type="entry name" value="MnmA_TRMU-like"/>
    <property type="match status" value="1"/>
</dbReference>
<name>A0A382NS34_9ZZZZ</name>
<dbReference type="GO" id="GO:0000049">
    <property type="term" value="F:tRNA binding"/>
    <property type="evidence" value="ECO:0007669"/>
    <property type="project" value="UniProtKB-KW"/>
</dbReference>
<keyword evidence="7" id="KW-0694">RNA-binding</keyword>